<keyword evidence="5 6" id="KW-0472">Membrane</keyword>
<comment type="subcellular location">
    <subcellularLocation>
        <location evidence="1">Cell membrane</location>
        <topology evidence="1">Multi-pass membrane protein</topology>
    </subcellularLocation>
</comment>
<evidence type="ECO:0000313" key="8">
    <source>
        <dbReference type="EMBL" id="AMR78486.1"/>
    </source>
</evidence>
<keyword evidence="3 6" id="KW-0812">Transmembrane</keyword>
<accession>A0A142JK74</accession>
<feature type="transmembrane region" description="Helical" evidence="6">
    <location>
        <begin position="181"/>
        <end position="201"/>
    </location>
</feature>
<protein>
    <submittedName>
        <fullName evidence="8">MFS transporter</fullName>
    </submittedName>
</protein>
<evidence type="ECO:0000256" key="3">
    <source>
        <dbReference type="ARBA" id="ARBA00022692"/>
    </source>
</evidence>
<organism evidence="8 9">
    <name type="scientific">Cupriavidus nantongensis</name>
    <dbReference type="NCBI Taxonomy" id="1796606"/>
    <lineage>
        <taxon>Bacteria</taxon>
        <taxon>Pseudomonadati</taxon>
        <taxon>Pseudomonadota</taxon>
        <taxon>Betaproteobacteria</taxon>
        <taxon>Burkholderiales</taxon>
        <taxon>Burkholderiaceae</taxon>
        <taxon>Cupriavidus</taxon>
    </lineage>
</organism>
<feature type="transmembrane region" description="Helical" evidence="6">
    <location>
        <begin position="357"/>
        <end position="380"/>
    </location>
</feature>
<dbReference type="GO" id="GO:0022857">
    <property type="term" value="F:transmembrane transporter activity"/>
    <property type="evidence" value="ECO:0007669"/>
    <property type="project" value="InterPro"/>
</dbReference>
<name>A0A142JK74_9BURK</name>
<evidence type="ECO:0000256" key="2">
    <source>
        <dbReference type="ARBA" id="ARBA00022475"/>
    </source>
</evidence>
<dbReference type="KEGG" id="cnan:A2G96_12475"/>
<dbReference type="Gene3D" id="1.20.1250.20">
    <property type="entry name" value="MFS general substrate transporter like domains"/>
    <property type="match status" value="2"/>
</dbReference>
<evidence type="ECO:0000256" key="5">
    <source>
        <dbReference type="ARBA" id="ARBA00023136"/>
    </source>
</evidence>
<evidence type="ECO:0000313" key="9">
    <source>
        <dbReference type="Proteomes" id="UP000075238"/>
    </source>
</evidence>
<dbReference type="InterPro" id="IPR011701">
    <property type="entry name" value="MFS"/>
</dbReference>
<dbReference type="EMBL" id="CP014844">
    <property type="protein sequence ID" value="AMR78486.1"/>
    <property type="molecule type" value="Genomic_DNA"/>
</dbReference>
<dbReference type="PANTHER" id="PTHR43124">
    <property type="entry name" value="PURINE EFFLUX PUMP PBUE"/>
    <property type="match status" value="1"/>
</dbReference>
<dbReference type="InterPro" id="IPR020846">
    <property type="entry name" value="MFS_dom"/>
</dbReference>
<feature type="transmembrane region" description="Helical" evidence="6">
    <location>
        <begin position="92"/>
        <end position="112"/>
    </location>
</feature>
<sequence length="416" mass="44056">MNSSTSAGSLTGDVRSDAPVTALEIGMFLVLLASYALNAMDRQIFPLIAADVRREFGFGLADTGLLSTIFTLGMALAGVPTGYLLARWSRKAVLQIGIAIFSLGTLLTAYSSGFADMILYRAATGIGEAMQLTVVIAIAASYFARFRATAVGAINFSFGVGAIVGPLLGGHLIGIERNWRLPLVVFGLTGFVAMALIAATVSKRMTEKASAIATHIDTRGATTMWNRNTALLTVMSIIGGLCIYGYLGMYPTFLREHLHYTPSDTGRVMSIFGCGVFASIFGGWLGDRFHPKLVLSLSFAGTGLLGFLLFSGPTGMLVQSVLSFVWGLVVSGVLYVNLAGYHIKSVRSSLTNRATGVFVTTLYGAGAFAGYIIGGIAARFGWSTAGFAQITLLSVFGIVLTVLLRTDRMSLPVRKP</sequence>
<keyword evidence="2" id="KW-1003">Cell membrane</keyword>
<feature type="transmembrane region" description="Helical" evidence="6">
    <location>
        <begin position="293"/>
        <end position="310"/>
    </location>
</feature>
<dbReference type="InterPro" id="IPR050189">
    <property type="entry name" value="MFS_Efflux_Transporters"/>
</dbReference>
<dbReference type="PANTHER" id="PTHR43124:SF3">
    <property type="entry name" value="CHLORAMPHENICOL EFFLUX PUMP RV0191"/>
    <property type="match status" value="1"/>
</dbReference>
<dbReference type="OrthoDB" id="7002695at2"/>
<proteinExistence type="predicted"/>
<dbReference type="STRING" id="1796606.A2G96_12475"/>
<evidence type="ECO:0000256" key="4">
    <source>
        <dbReference type="ARBA" id="ARBA00022989"/>
    </source>
</evidence>
<evidence type="ECO:0000256" key="6">
    <source>
        <dbReference type="SAM" id="Phobius"/>
    </source>
</evidence>
<dbReference type="Pfam" id="PF07690">
    <property type="entry name" value="MFS_1"/>
    <property type="match status" value="1"/>
</dbReference>
<dbReference type="InterPro" id="IPR036259">
    <property type="entry name" value="MFS_trans_sf"/>
</dbReference>
<feature type="transmembrane region" description="Helical" evidence="6">
    <location>
        <begin position="118"/>
        <end position="144"/>
    </location>
</feature>
<feature type="transmembrane region" description="Helical" evidence="6">
    <location>
        <begin position="20"/>
        <end position="37"/>
    </location>
</feature>
<feature type="domain" description="Major facilitator superfamily (MFS) profile" evidence="7">
    <location>
        <begin position="27"/>
        <end position="409"/>
    </location>
</feature>
<dbReference type="GO" id="GO:0005886">
    <property type="term" value="C:plasma membrane"/>
    <property type="evidence" value="ECO:0007669"/>
    <property type="project" value="UniProtKB-SubCell"/>
</dbReference>
<dbReference type="PROSITE" id="PS50850">
    <property type="entry name" value="MFS"/>
    <property type="match status" value="1"/>
</dbReference>
<gene>
    <name evidence="8" type="ORF">A2G96_12475</name>
</gene>
<feature type="transmembrane region" description="Helical" evidence="6">
    <location>
        <begin position="316"/>
        <end position="336"/>
    </location>
</feature>
<dbReference type="SUPFAM" id="SSF103473">
    <property type="entry name" value="MFS general substrate transporter"/>
    <property type="match status" value="1"/>
</dbReference>
<reference evidence="8 9" key="1">
    <citation type="submission" date="2016-03" db="EMBL/GenBank/DDBJ databases">
        <title>Complete genome sequence of a novel chlorpyrifos degrading bacterium, Cupriavidus nantongensis sp. X1.</title>
        <authorList>
            <person name="Fang L."/>
        </authorList>
    </citation>
    <scope>NUCLEOTIDE SEQUENCE [LARGE SCALE GENOMIC DNA]</scope>
    <source>
        <strain evidence="8 9">X1</strain>
    </source>
</reference>
<feature type="transmembrane region" description="Helical" evidence="6">
    <location>
        <begin position="267"/>
        <end position="286"/>
    </location>
</feature>
<evidence type="ECO:0000256" key="1">
    <source>
        <dbReference type="ARBA" id="ARBA00004651"/>
    </source>
</evidence>
<dbReference type="AlphaFoldDB" id="A0A142JK74"/>
<keyword evidence="9" id="KW-1185">Reference proteome</keyword>
<evidence type="ECO:0000259" key="7">
    <source>
        <dbReference type="PROSITE" id="PS50850"/>
    </source>
</evidence>
<feature type="transmembrane region" description="Helical" evidence="6">
    <location>
        <begin position="156"/>
        <end position="175"/>
    </location>
</feature>
<feature type="transmembrane region" description="Helical" evidence="6">
    <location>
        <begin position="386"/>
        <end position="404"/>
    </location>
</feature>
<feature type="transmembrane region" description="Helical" evidence="6">
    <location>
        <begin position="229"/>
        <end position="247"/>
    </location>
</feature>
<dbReference type="Proteomes" id="UP000075238">
    <property type="component" value="Chromosome 1"/>
</dbReference>
<keyword evidence="4 6" id="KW-1133">Transmembrane helix</keyword>
<feature type="transmembrane region" description="Helical" evidence="6">
    <location>
        <begin position="64"/>
        <end position="85"/>
    </location>
</feature>
<dbReference type="RefSeq" id="WP_062799604.1">
    <property type="nucleotide sequence ID" value="NZ_CP014844.1"/>
</dbReference>